<accession>A0AAD4TL52</accession>
<dbReference type="PRINTS" id="PR00625">
    <property type="entry name" value="JDOMAIN"/>
</dbReference>
<protein>
    <recommendedName>
        <fullName evidence="2">J domain-containing protein</fullName>
    </recommendedName>
</protein>
<dbReference type="Gene3D" id="1.10.287.110">
    <property type="entry name" value="DnaJ domain"/>
    <property type="match status" value="1"/>
</dbReference>
<reference evidence="3" key="1">
    <citation type="submission" date="2022-04" db="EMBL/GenBank/DDBJ databases">
        <title>A functionally conserved STORR gene fusion in Papaver species that diverged 16.8 million years ago.</title>
        <authorList>
            <person name="Catania T."/>
        </authorList>
    </citation>
    <scope>NUCLEOTIDE SEQUENCE</scope>
    <source>
        <strain evidence="3">S-188037</strain>
    </source>
</reference>
<dbReference type="SUPFAM" id="SSF46565">
    <property type="entry name" value="Chaperone J-domain"/>
    <property type="match status" value="1"/>
</dbReference>
<keyword evidence="4" id="KW-1185">Reference proteome</keyword>
<feature type="compositionally biased region" description="Basic and acidic residues" evidence="1">
    <location>
        <begin position="204"/>
        <end position="224"/>
    </location>
</feature>
<dbReference type="InterPro" id="IPR036869">
    <property type="entry name" value="J_dom_sf"/>
</dbReference>
<dbReference type="AlphaFoldDB" id="A0AAD4TL52"/>
<dbReference type="PROSITE" id="PS50076">
    <property type="entry name" value="DNAJ_2"/>
    <property type="match status" value="1"/>
</dbReference>
<evidence type="ECO:0000313" key="3">
    <source>
        <dbReference type="EMBL" id="KAI3962161.1"/>
    </source>
</evidence>
<evidence type="ECO:0000256" key="1">
    <source>
        <dbReference type="SAM" id="MobiDB-lite"/>
    </source>
</evidence>
<dbReference type="SMART" id="SM00271">
    <property type="entry name" value="DnaJ"/>
    <property type="match status" value="1"/>
</dbReference>
<comment type="caution">
    <text evidence="3">The sequence shown here is derived from an EMBL/GenBank/DDBJ whole genome shotgun (WGS) entry which is preliminary data.</text>
</comment>
<name>A0AAD4TL52_9MAGN</name>
<dbReference type="CDD" id="cd06257">
    <property type="entry name" value="DnaJ"/>
    <property type="match status" value="1"/>
</dbReference>
<proteinExistence type="predicted"/>
<dbReference type="Pfam" id="PF00226">
    <property type="entry name" value="DnaJ"/>
    <property type="match status" value="1"/>
</dbReference>
<dbReference type="EMBL" id="JAJJMB010000440">
    <property type="protein sequence ID" value="KAI3962161.1"/>
    <property type="molecule type" value="Genomic_DNA"/>
</dbReference>
<dbReference type="PANTHER" id="PTHR44137">
    <property type="entry name" value="BNAC03G44070D PROTEIN"/>
    <property type="match status" value="1"/>
</dbReference>
<feature type="compositionally biased region" description="Low complexity" evidence="1">
    <location>
        <begin position="165"/>
        <end position="182"/>
    </location>
</feature>
<gene>
    <name evidence="3" type="ORF">MKW98_005792</name>
</gene>
<organism evidence="3 4">
    <name type="scientific">Papaver atlanticum</name>
    <dbReference type="NCBI Taxonomy" id="357466"/>
    <lineage>
        <taxon>Eukaryota</taxon>
        <taxon>Viridiplantae</taxon>
        <taxon>Streptophyta</taxon>
        <taxon>Embryophyta</taxon>
        <taxon>Tracheophyta</taxon>
        <taxon>Spermatophyta</taxon>
        <taxon>Magnoliopsida</taxon>
        <taxon>Ranunculales</taxon>
        <taxon>Papaveraceae</taxon>
        <taxon>Papaveroideae</taxon>
        <taxon>Papaver</taxon>
    </lineage>
</organism>
<dbReference type="InterPro" id="IPR001623">
    <property type="entry name" value="DnaJ_domain"/>
</dbReference>
<sequence>MEEQDAQFLKDDAEIKFNQPDFSGALWLANMAQDIAPNLHGIQKYIAAYRVHIAAYESQITTIVASRTNGANTPWNNKFSEVSIPDWYGVLDISDEVVDCVDLLDMIIKKQYKRMALLLHPDKNSSVAGESAFKLVQEAVDVLSDPDKRMGFNIKRTRSRAMQEQPAPTSSASTSYSKQKTYTKQDASTCSKQRNKKPASSTSSKEKNTKPEKKKRHDPEHEAGHSTSYYSYDPEDAWGDEEEEEGGEEGRKKEIRLCPTLVILSMFRLTKKRALLYSIADPARGNSSFLKVK</sequence>
<feature type="region of interest" description="Disordered" evidence="1">
    <location>
        <begin position="151"/>
        <end position="252"/>
    </location>
</feature>
<dbReference type="Proteomes" id="UP001202328">
    <property type="component" value="Unassembled WGS sequence"/>
</dbReference>
<evidence type="ECO:0000313" key="4">
    <source>
        <dbReference type="Proteomes" id="UP001202328"/>
    </source>
</evidence>
<evidence type="ECO:0000259" key="2">
    <source>
        <dbReference type="PROSITE" id="PS50076"/>
    </source>
</evidence>
<feature type="domain" description="J" evidence="2">
    <location>
        <begin position="86"/>
        <end position="156"/>
    </location>
</feature>
<dbReference type="PANTHER" id="PTHR44137:SF57">
    <property type="entry name" value="CHAPERONE DNAJ-DOMAIN PROTEIN"/>
    <property type="match status" value="1"/>
</dbReference>
<feature type="compositionally biased region" description="Acidic residues" evidence="1">
    <location>
        <begin position="233"/>
        <end position="247"/>
    </location>
</feature>